<keyword evidence="4" id="KW-1185">Reference proteome</keyword>
<dbReference type="PANTHER" id="PTHR23150">
    <property type="entry name" value="SULFATASE MODIFYING FACTOR 1, 2"/>
    <property type="match status" value="1"/>
</dbReference>
<dbReference type="InterPro" id="IPR042095">
    <property type="entry name" value="SUMF_sf"/>
</dbReference>
<evidence type="ECO:0000256" key="1">
    <source>
        <dbReference type="SAM" id="MobiDB-lite"/>
    </source>
</evidence>
<protein>
    <submittedName>
        <fullName evidence="3">C-type lectin protein</fullName>
    </submittedName>
</protein>
<organism evidence="3 4">
    <name type="scientific">Colletotrichum godetiae</name>
    <dbReference type="NCBI Taxonomy" id="1209918"/>
    <lineage>
        <taxon>Eukaryota</taxon>
        <taxon>Fungi</taxon>
        <taxon>Dikarya</taxon>
        <taxon>Ascomycota</taxon>
        <taxon>Pezizomycotina</taxon>
        <taxon>Sordariomycetes</taxon>
        <taxon>Hypocreomycetidae</taxon>
        <taxon>Glomerellales</taxon>
        <taxon>Glomerellaceae</taxon>
        <taxon>Colletotrichum</taxon>
        <taxon>Colletotrichum acutatum species complex</taxon>
    </lineage>
</organism>
<dbReference type="GeneID" id="85460376"/>
<dbReference type="Proteomes" id="UP001224890">
    <property type="component" value="Unassembled WGS sequence"/>
</dbReference>
<accession>A0AAJ0ETH4</accession>
<dbReference type="Gene3D" id="3.90.1580.10">
    <property type="entry name" value="paralog of FGE (formylglycine-generating enzyme)"/>
    <property type="match status" value="1"/>
</dbReference>
<feature type="compositionally biased region" description="Basic and acidic residues" evidence="1">
    <location>
        <begin position="302"/>
        <end position="313"/>
    </location>
</feature>
<dbReference type="RefSeq" id="XP_060425247.1">
    <property type="nucleotide sequence ID" value="XM_060575850.1"/>
</dbReference>
<dbReference type="AlphaFoldDB" id="A0AAJ0ETH4"/>
<reference evidence="3" key="1">
    <citation type="submission" date="2021-06" db="EMBL/GenBank/DDBJ databases">
        <title>Comparative genomics, transcriptomics and evolutionary studies reveal genomic signatures of adaptation to plant cell wall in hemibiotrophic fungi.</title>
        <authorList>
            <consortium name="DOE Joint Genome Institute"/>
            <person name="Baroncelli R."/>
            <person name="Diaz J.F."/>
            <person name="Benocci T."/>
            <person name="Peng M."/>
            <person name="Battaglia E."/>
            <person name="Haridas S."/>
            <person name="Andreopoulos W."/>
            <person name="Labutti K."/>
            <person name="Pangilinan J."/>
            <person name="Floch G.L."/>
            <person name="Makela M.R."/>
            <person name="Henrissat B."/>
            <person name="Grigoriev I.V."/>
            <person name="Crouch J.A."/>
            <person name="De Vries R.P."/>
            <person name="Sukno S.A."/>
            <person name="Thon M.R."/>
        </authorList>
    </citation>
    <scope>NUCLEOTIDE SEQUENCE</scope>
    <source>
        <strain evidence="3">CBS 193.32</strain>
    </source>
</reference>
<feature type="region of interest" description="Disordered" evidence="1">
    <location>
        <begin position="302"/>
        <end position="324"/>
    </location>
</feature>
<name>A0AAJ0ETH4_9PEZI</name>
<sequence length="445" mass="49047">MGEAASNPALFAFAIQANHPGDSAEELLDAWLSSTYPEPGAAELLVDRAYKLTIHGLSPNSLDEISPTSTQSNPARERIVVHRLLAARYLAGLAPKIAIDLFHEKPHVSNHVLKSCLLRLSSSYKSVELVDGLLGGSLASSQRAALLVAGLIPLSAEVESKVRSLILDIVENGALSAGEREKAGRLLSRYGDPRDLTGLAVVPAGSFLIGSESHPNSQPLNRISLERFRIGLYPVTNRDYHTFVRDTSRDWMSPDGADPERSNAPATDLTWHDARAYCQWLTERWREENKINSNEHVRLPSEPEWERAARGDQGETGTEGLIFPWGTNWEEDAGNGDETGFNKTCAVGLFPKGRSPYGCYDMAGHVWEWCSTLWGEDMATPTFQYPWRDDGRESTDAPDHVRRVLRGGCFSSPELKANCTYRGSLEPTGFWRGNGFRVVVASVDL</sequence>
<dbReference type="InterPro" id="IPR016187">
    <property type="entry name" value="CTDL_fold"/>
</dbReference>
<dbReference type="GO" id="GO:0120147">
    <property type="term" value="F:formylglycine-generating oxidase activity"/>
    <property type="evidence" value="ECO:0007669"/>
    <property type="project" value="TreeGrafter"/>
</dbReference>
<evidence type="ECO:0000259" key="2">
    <source>
        <dbReference type="Pfam" id="PF03781"/>
    </source>
</evidence>
<dbReference type="SUPFAM" id="SSF56436">
    <property type="entry name" value="C-type lectin-like"/>
    <property type="match status" value="1"/>
</dbReference>
<dbReference type="PANTHER" id="PTHR23150:SF19">
    <property type="entry name" value="FORMYLGLYCINE-GENERATING ENZYME"/>
    <property type="match status" value="1"/>
</dbReference>
<dbReference type="InterPro" id="IPR005532">
    <property type="entry name" value="SUMF_dom"/>
</dbReference>
<dbReference type="Pfam" id="PF03781">
    <property type="entry name" value="FGE-sulfatase"/>
    <property type="match status" value="1"/>
</dbReference>
<dbReference type="EMBL" id="JAHMHR010000049">
    <property type="protein sequence ID" value="KAK1671244.1"/>
    <property type="molecule type" value="Genomic_DNA"/>
</dbReference>
<feature type="domain" description="Sulfatase-modifying factor enzyme-like" evidence="2">
    <location>
        <begin position="198"/>
        <end position="439"/>
    </location>
</feature>
<evidence type="ECO:0000313" key="4">
    <source>
        <dbReference type="Proteomes" id="UP001224890"/>
    </source>
</evidence>
<evidence type="ECO:0000313" key="3">
    <source>
        <dbReference type="EMBL" id="KAK1671244.1"/>
    </source>
</evidence>
<gene>
    <name evidence="3" type="ORF">BDP55DRAFT_676820</name>
</gene>
<proteinExistence type="predicted"/>
<dbReference type="InterPro" id="IPR051043">
    <property type="entry name" value="Sulfatase_Mod_Factor_Kinase"/>
</dbReference>
<comment type="caution">
    <text evidence="3">The sequence shown here is derived from an EMBL/GenBank/DDBJ whole genome shotgun (WGS) entry which is preliminary data.</text>
</comment>